<evidence type="ECO:0000313" key="7">
    <source>
        <dbReference type="Proteomes" id="UP000827721"/>
    </source>
</evidence>
<accession>A0ABQ8IG04</accession>
<dbReference type="InterPro" id="IPR002213">
    <property type="entry name" value="UDP_glucos_trans"/>
</dbReference>
<protein>
    <recommendedName>
        <fullName evidence="5">U1-type domain-containing protein</fullName>
    </recommendedName>
</protein>
<keyword evidence="4" id="KW-0812">Transmembrane</keyword>
<dbReference type="SMART" id="SM00451">
    <property type="entry name" value="ZnF_U1"/>
    <property type="match status" value="2"/>
</dbReference>
<proteinExistence type="inferred from homology"/>
<keyword evidence="4" id="KW-1133">Transmembrane helix</keyword>
<sequence>MAVAQSSGQHHVAVLAFPFGSHGVTIFKLMYKLACASPNLQFSFLSTKKSNDSLFLASKASADLPVNIRAYDLDDGVPMNHAVSTQHPLETVELFLRDTPENYKKGLETAVAETGRNISCFITDAFLTFAGEMAQSINAAWIPVFVAMPYNVSAHFYTKQIRQFIINWQEKSTLTIEDQTLEIIPGLSMMRISDLSDEILRGDSGDSLFSLMLSKLGDVLPKATTIVMNFYQQLYSTNLLNDLKSKLPNLLNVGFLTQPLPPPPLPESNSDTTGCLSWLDRQETKSVAYIGFGTVATPPQHELVALAEALEESGVHFLWSLKDDKIKELPENFIERSRGHGKIVSRAPQTQVLGHASVGVFVTHCGANSVFESVANGVPMICRPFFGDHRMNGRVVEEVWGIGVKVEGLVLTKSGVLKSLEIVFGHEKGKKMRENVKLLKEIVMEAAGPGGTATRDFNALVVEPVVEEELDISSWSQLDEFEYKSLEPIGDYDENDVVVSNLAVVEDVEQLELLEGYQSHDNDDYFTDSEDENSKARISRLVRGKPWQDMVGGVITFERTEFKEIDFEMGFVGLFNFVVKCFDILAWPLFALVYPLWASIRAIEANDPSSSECRKLVAYWVLFSLIFLFEQAFDKLLQWLPFWLYIKLIITCWLVTPNFDGALYLYKHLVCPCLSMDIKVLVNRFNARKDFFCKSSDFEDEVKRDVKKNGPEALEELFGSSELKGRESNVVQKDVKTVQVTEQTMEVAASEQVVPQILQEVSLSGPDIRRTENRKPDTDLISNEKVEAVGESCAIPFPKQVQKEWTCTLCQVTTQCEITLISHLQGKRHKAAYDELIAKSKNQQSVIMEDGSSLLRQRQKKYKLLLQGVRKKYVEHKDSLWWCKICNISRNSIDGMDSHLYGKKHLATTQQFNASGATMSKVL</sequence>
<dbReference type="SUPFAM" id="SSF53756">
    <property type="entry name" value="UDP-Glycosyltransferase/glycogen phosphorylase"/>
    <property type="match status" value="1"/>
</dbReference>
<dbReference type="Pfam" id="PF12874">
    <property type="entry name" value="zf-met"/>
    <property type="match status" value="2"/>
</dbReference>
<dbReference type="Gene3D" id="3.40.50.2000">
    <property type="entry name" value="Glycogen Phosphorylase B"/>
    <property type="match status" value="2"/>
</dbReference>
<evidence type="ECO:0000256" key="2">
    <source>
        <dbReference type="ARBA" id="ARBA00022676"/>
    </source>
</evidence>
<gene>
    <name evidence="6" type="ORF">JRO89_XS02G0135100</name>
</gene>
<dbReference type="InterPro" id="IPR004345">
    <property type="entry name" value="TB2_DP1_HVA22"/>
</dbReference>
<feature type="domain" description="U1-type" evidence="5">
    <location>
        <begin position="802"/>
        <end position="836"/>
    </location>
</feature>
<comment type="similarity">
    <text evidence="1">Belongs to the UDP-glycosyltransferase family.</text>
</comment>
<dbReference type="InterPro" id="IPR013087">
    <property type="entry name" value="Znf_C2H2_type"/>
</dbReference>
<dbReference type="EMBL" id="JAFEMO010000002">
    <property type="protein sequence ID" value="KAH7575533.1"/>
    <property type="molecule type" value="Genomic_DNA"/>
</dbReference>
<evidence type="ECO:0000256" key="4">
    <source>
        <dbReference type="SAM" id="Phobius"/>
    </source>
</evidence>
<feature type="domain" description="U1-type" evidence="5">
    <location>
        <begin position="878"/>
        <end position="912"/>
    </location>
</feature>
<dbReference type="Pfam" id="PF03134">
    <property type="entry name" value="TB2_DP1_HVA22"/>
    <property type="match status" value="1"/>
</dbReference>
<organism evidence="6 7">
    <name type="scientific">Xanthoceras sorbifolium</name>
    <dbReference type="NCBI Taxonomy" id="99658"/>
    <lineage>
        <taxon>Eukaryota</taxon>
        <taxon>Viridiplantae</taxon>
        <taxon>Streptophyta</taxon>
        <taxon>Embryophyta</taxon>
        <taxon>Tracheophyta</taxon>
        <taxon>Spermatophyta</taxon>
        <taxon>Magnoliopsida</taxon>
        <taxon>eudicotyledons</taxon>
        <taxon>Gunneridae</taxon>
        <taxon>Pentapetalae</taxon>
        <taxon>rosids</taxon>
        <taxon>malvids</taxon>
        <taxon>Sapindales</taxon>
        <taxon>Sapindaceae</taxon>
        <taxon>Xanthoceroideae</taxon>
        <taxon>Xanthoceras</taxon>
    </lineage>
</organism>
<dbReference type="Proteomes" id="UP000827721">
    <property type="component" value="Unassembled WGS sequence"/>
</dbReference>
<evidence type="ECO:0000256" key="3">
    <source>
        <dbReference type="ARBA" id="ARBA00022679"/>
    </source>
</evidence>
<name>A0ABQ8IG04_9ROSI</name>
<keyword evidence="7" id="KW-1185">Reference proteome</keyword>
<reference evidence="6 7" key="1">
    <citation type="submission" date="2021-02" db="EMBL/GenBank/DDBJ databases">
        <title>Plant Genome Project.</title>
        <authorList>
            <person name="Zhang R.-G."/>
        </authorList>
    </citation>
    <scope>NUCLEOTIDE SEQUENCE [LARGE SCALE GENOMIC DNA]</scope>
    <source>
        <tissue evidence="6">Leaves</tissue>
    </source>
</reference>
<dbReference type="PANTHER" id="PTHR11926">
    <property type="entry name" value="GLUCOSYL/GLUCURONOSYL TRANSFERASES"/>
    <property type="match status" value="1"/>
</dbReference>
<keyword evidence="3" id="KW-0808">Transferase</keyword>
<dbReference type="Gene3D" id="3.30.160.60">
    <property type="entry name" value="Classic Zinc Finger"/>
    <property type="match status" value="2"/>
</dbReference>
<feature type="transmembrane region" description="Helical" evidence="4">
    <location>
        <begin position="616"/>
        <end position="633"/>
    </location>
</feature>
<dbReference type="CDD" id="cd03784">
    <property type="entry name" value="GT1_Gtf-like"/>
    <property type="match status" value="1"/>
</dbReference>
<keyword evidence="4" id="KW-0472">Membrane</keyword>
<feature type="transmembrane region" description="Helical" evidence="4">
    <location>
        <begin position="584"/>
        <end position="604"/>
    </location>
</feature>
<dbReference type="Pfam" id="PF00201">
    <property type="entry name" value="UDPGT"/>
    <property type="match status" value="1"/>
</dbReference>
<evidence type="ECO:0000256" key="1">
    <source>
        <dbReference type="ARBA" id="ARBA00009995"/>
    </source>
</evidence>
<dbReference type="InterPro" id="IPR003604">
    <property type="entry name" value="Matrin/U1-like-C_Znf_C2H2"/>
</dbReference>
<comment type="caution">
    <text evidence="6">The sequence shown here is derived from an EMBL/GenBank/DDBJ whole genome shotgun (WGS) entry which is preliminary data.</text>
</comment>
<keyword evidence="2" id="KW-0328">Glycosyltransferase</keyword>
<dbReference type="InterPro" id="IPR036236">
    <property type="entry name" value="Znf_C2H2_sf"/>
</dbReference>
<evidence type="ECO:0000313" key="6">
    <source>
        <dbReference type="EMBL" id="KAH7575533.1"/>
    </source>
</evidence>
<evidence type="ECO:0000259" key="5">
    <source>
        <dbReference type="SMART" id="SM00451"/>
    </source>
</evidence>
<dbReference type="PANTHER" id="PTHR11926:SF1560">
    <property type="entry name" value="UDP-GLYCOSYLTRANSFERASE 74E1-RELATED"/>
    <property type="match status" value="1"/>
</dbReference>
<dbReference type="SUPFAM" id="SSF57667">
    <property type="entry name" value="beta-beta-alpha zinc fingers"/>
    <property type="match status" value="2"/>
</dbReference>